<dbReference type="RefSeq" id="WP_247640407.1">
    <property type="nucleotide sequence ID" value="NZ_JAHXCZ010000004.1"/>
</dbReference>
<evidence type="ECO:0000313" key="1">
    <source>
        <dbReference type="EMBL" id="MCT8506276.1"/>
    </source>
</evidence>
<dbReference type="Pfam" id="PF04315">
    <property type="entry name" value="EpmC"/>
    <property type="match status" value="1"/>
</dbReference>
<dbReference type="Proteomes" id="UP001145353">
    <property type="component" value="Unassembled WGS sequence"/>
</dbReference>
<keyword evidence="1" id="KW-0251">Elongation factor</keyword>
<keyword evidence="2" id="KW-1185">Reference proteome</keyword>
<proteinExistence type="predicted"/>
<reference evidence="1" key="1">
    <citation type="submission" date="2021-07" db="EMBL/GenBank/DDBJ databases">
        <authorList>
            <person name="Luelf R.H."/>
        </authorList>
    </citation>
    <scope>NUCLEOTIDE SEQUENCE</scope>
    <source>
        <strain evidence="1">TMW 2.2304</strain>
    </source>
</reference>
<dbReference type="InterPro" id="IPR007411">
    <property type="entry name" value="EpmC"/>
</dbReference>
<gene>
    <name evidence="1" type="ORF">KZO87_12910</name>
</gene>
<sequence length="182" mass="20700">MKHRIDDVIAVFDGIFAVPYRTCLVSGDDEPLYCPADDEHAMHRIIFAHGFFASALHEVSHWCIAGERRRQLEDYGYWYAPDGRDEARQREFESVEIAPQALESLFSEACDLRFNVSVDNLDGIEVDRHAFAARVDARAIRYREAGLPLRAAAFRDALHAFYRRGLSREAAIDIGRAGLKQT</sequence>
<comment type="caution">
    <text evidence="1">The sequence shown here is derived from an EMBL/GenBank/DDBJ whole genome shotgun (WGS) entry which is preliminary data.</text>
</comment>
<name>A0A9X3AYA7_9GAMM</name>
<keyword evidence="1" id="KW-0648">Protein biosynthesis</keyword>
<dbReference type="EMBL" id="JAHXDE010000004">
    <property type="protein sequence ID" value="MCT8506276.1"/>
    <property type="molecule type" value="Genomic_DNA"/>
</dbReference>
<evidence type="ECO:0000313" key="2">
    <source>
        <dbReference type="Proteomes" id="UP001145353"/>
    </source>
</evidence>
<organism evidence="1 2">
    <name type="scientific">Chromohalobacter moromii</name>
    <dbReference type="NCBI Taxonomy" id="2860329"/>
    <lineage>
        <taxon>Bacteria</taxon>
        <taxon>Pseudomonadati</taxon>
        <taxon>Pseudomonadota</taxon>
        <taxon>Gammaproteobacteria</taxon>
        <taxon>Oceanospirillales</taxon>
        <taxon>Halomonadaceae</taxon>
        <taxon>Chromohalobacter</taxon>
    </lineage>
</organism>
<protein>
    <submittedName>
        <fullName evidence="1">Elongation factor P hydroxylase</fullName>
    </submittedName>
</protein>
<dbReference type="AlphaFoldDB" id="A0A9X3AYA7"/>
<reference evidence="1" key="2">
    <citation type="journal article" date="2022" name="Syst. Appl. Microbiol.">
        <title>Chromohalobacter moromii sp. nov., a moderately halophilic bacterium isolated from lupine-based moromi fermentation.</title>
        <authorList>
            <person name="Lulf R.H."/>
            <person name="Hilgarth M."/>
            <person name="Ehrmann M.A."/>
        </authorList>
    </citation>
    <scope>NUCLEOTIDE SEQUENCE</scope>
    <source>
        <strain evidence="1">TMW 2.2304</strain>
    </source>
</reference>
<dbReference type="GO" id="GO:0003746">
    <property type="term" value="F:translation elongation factor activity"/>
    <property type="evidence" value="ECO:0007669"/>
    <property type="project" value="UniProtKB-KW"/>
</dbReference>
<accession>A0A9X3AYA7</accession>